<dbReference type="Proteomes" id="UP000765509">
    <property type="component" value="Unassembled WGS sequence"/>
</dbReference>
<dbReference type="EMBL" id="AVOT02093859">
    <property type="protein sequence ID" value="MBW0574280.1"/>
    <property type="molecule type" value="Genomic_DNA"/>
</dbReference>
<evidence type="ECO:0000313" key="2">
    <source>
        <dbReference type="Proteomes" id="UP000765509"/>
    </source>
</evidence>
<keyword evidence="2" id="KW-1185">Reference proteome</keyword>
<name>A0A9Q3PV34_9BASI</name>
<comment type="caution">
    <text evidence="1">The sequence shown here is derived from an EMBL/GenBank/DDBJ whole genome shotgun (WGS) entry which is preliminary data.</text>
</comment>
<proteinExistence type="predicted"/>
<protein>
    <submittedName>
        <fullName evidence="1">Uncharacterized protein</fullName>
    </submittedName>
</protein>
<sequence length="130" mass="14043">MSQPQVLALLLDGCGNPTWSQDGANWSRHVLYGQLAPLGALWSLRHGPSQPSFIASGHILPSLAFLADFHLTNPQAFIFYLSGGSGPPSHHHWPLANPFHYGGFGLNGLFGPFRPPTASTVRRPIKPLLA</sequence>
<accession>A0A9Q3PV34</accession>
<organism evidence="1 2">
    <name type="scientific">Austropuccinia psidii MF-1</name>
    <dbReference type="NCBI Taxonomy" id="1389203"/>
    <lineage>
        <taxon>Eukaryota</taxon>
        <taxon>Fungi</taxon>
        <taxon>Dikarya</taxon>
        <taxon>Basidiomycota</taxon>
        <taxon>Pucciniomycotina</taxon>
        <taxon>Pucciniomycetes</taxon>
        <taxon>Pucciniales</taxon>
        <taxon>Sphaerophragmiaceae</taxon>
        <taxon>Austropuccinia</taxon>
    </lineage>
</organism>
<gene>
    <name evidence="1" type="ORF">O181_113995</name>
</gene>
<reference evidence="1" key="1">
    <citation type="submission" date="2021-03" db="EMBL/GenBank/DDBJ databases">
        <title>Draft genome sequence of rust myrtle Austropuccinia psidii MF-1, a brazilian biotype.</title>
        <authorList>
            <person name="Quecine M.C."/>
            <person name="Pachon D.M.R."/>
            <person name="Bonatelli M.L."/>
            <person name="Correr F.H."/>
            <person name="Franceschini L.M."/>
            <person name="Leite T.F."/>
            <person name="Margarido G.R.A."/>
            <person name="Almeida C.A."/>
            <person name="Ferrarezi J.A."/>
            <person name="Labate C.A."/>
        </authorList>
    </citation>
    <scope>NUCLEOTIDE SEQUENCE</scope>
    <source>
        <strain evidence="1">MF-1</strain>
    </source>
</reference>
<evidence type="ECO:0000313" key="1">
    <source>
        <dbReference type="EMBL" id="MBW0574280.1"/>
    </source>
</evidence>
<dbReference type="AlphaFoldDB" id="A0A9Q3PV34"/>